<sequence length="512" mass="57642">MSTPSDGSFLDVVIVGAGLGGICAAVNLQKRYPHATFSVFEKHYRIGGTWAKNTYPGLRCDIPSELYSYSFAPNPNWSSTYASQPEILAYIEGVATAHRLPKLIKLQQECLSARWSEERCIWDVCFKDLASGTLYTVQCRILITSVGFLDIPRGPEGIIGIANFKGKVFHSASWDHNVDFEGRDIVVIGNGCSANQFIPWLVKHTGIARLTQVIRSAHWIAPKTDRTIGLKEKWLLNHIPWLLKTRRWLLAAKLDLTIAAFRKTTLGRFLRSQLEASLRRFVQRAAPAEYHSLLIPTFAFGAKRPVLDHGYLEILHDSRVTLLCSESLRVSGPYSLVTENGQEIPAEILILANGFKTQSLITPMKIQGRDGALIPDVWHEDGSYLSAYMGVTVPSFPNFFMVTGPNTLPSGHSTLFGIECSVEYILRVLQPLLSQDNRGQYRQIEVRAAAHERYNADIQHKLDGLVYSADVRNWYIDARTGRNTLVWPGMQSGFWLTRCIWPPRWEDFDVGF</sequence>
<dbReference type="PANTHER" id="PTHR42877:SF4">
    <property type="entry name" value="FAD_NAD(P)-BINDING DOMAIN-CONTAINING PROTEIN-RELATED"/>
    <property type="match status" value="1"/>
</dbReference>
<comment type="cofactor">
    <cofactor evidence="1">
        <name>FAD</name>
        <dbReference type="ChEBI" id="CHEBI:57692"/>
    </cofactor>
</comment>
<evidence type="ECO:0000256" key="7">
    <source>
        <dbReference type="ARBA" id="ARBA00022630"/>
    </source>
</evidence>
<evidence type="ECO:0000256" key="5">
    <source>
        <dbReference type="ARBA" id="ARBA00012881"/>
    </source>
</evidence>
<evidence type="ECO:0000256" key="9">
    <source>
        <dbReference type="ARBA" id="ARBA00022857"/>
    </source>
</evidence>
<dbReference type="EC" id="1.14.13.196" evidence="5"/>
<dbReference type="InterPro" id="IPR025700">
    <property type="entry name" value="Lys/Orn_oxygenase"/>
</dbReference>
<reference evidence="14 15" key="1">
    <citation type="submission" date="2024-07" db="EMBL/GenBank/DDBJ databases">
        <title>Section-level genome sequencing and comparative genomics of Aspergillus sections Usti and Cavernicolus.</title>
        <authorList>
            <consortium name="Lawrence Berkeley National Laboratory"/>
            <person name="Nybo J.L."/>
            <person name="Vesth T.C."/>
            <person name="Theobald S."/>
            <person name="Frisvad J.C."/>
            <person name="Larsen T.O."/>
            <person name="Kjaerboelling I."/>
            <person name="Rothschild-Mancinelli K."/>
            <person name="Lyhne E.K."/>
            <person name="Kogle M.E."/>
            <person name="Barry K."/>
            <person name="Clum A."/>
            <person name="Na H."/>
            <person name="Ledsgaard L."/>
            <person name="Lin J."/>
            <person name="Lipzen A."/>
            <person name="Kuo A."/>
            <person name="Riley R."/>
            <person name="Mondo S."/>
            <person name="Labutti K."/>
            <person name="Haridas S."/>
            <person name="Pangalinan J."/>
            <person name="Salamov A.A."/>
            <person name="Simmons B.A."/>
            <person name="Magnuson J.K."/>
            <person name="Chen J."/>
            <person name="Drula E."/>
            <person name="Henrissat B."/>
            <person name="Wiebenga A."/>
            <person name="Lubbers R.J."/>
            <person name="Gomes A.C."/>
            <person name="Makela M.R."/>
            <person name="Stajich J."/>
            <person name="Grigoriev I.V."/>
            <person name="Mortensen U.H."/>
            <person name="De Vries R.P."/>
            <person name="Baker S.E."/>
            <person name="Andersen M.R."/>
        </authorList>
    </citation>
    <scope>NUCLEOTIDE SEQUENCE [LARGE SCALE GENOMIC DNA]</scope>
    <source>
        <strain evidence="14 15">CBS 588.65</strain>
    </source>
</reference>
<evidence type="ECO:0000256" key="13">
    <source>
        <dbReference type="ARBA" id="ARBA00049248"/>
    </source>
</evidence>
<evidence type="ECO:0000256" key="3">
    <source>
        <dbReference type="ARBA" id="ARBA00007588"/>
    </source>
</evidence>
<dbReference type="InterPro" id="IPR051209">
    <property type="entry name" value="FAD-bind_Monooxygenase_sf"/>
</dbReference>
<keyword evidence="15" id="KW-1185">Reference proteome</keyword>
<dbReference type="Proteomes" id="UP001610334">
    <property type="component" value="Unassembled WGS sequence"/>
</dbReference>
<comment type="caution">
    <text evidence="14">The sequence shown here is derived from an EMBL/GenBank/DDBJ whole genome shotgun (WGS) entry which is preliminary data.</text>
</comment>
<comment type="similarity">
    <text evidence="3">Belongs to the lysine N(6)-hydroxylase/L-ornithine N(5)-oxygenase family.</text>
</comment>
<evidence type="ECO:0000313" key="15">
    <source>
        <dbReference type="Proteomes" id="UP001610334"/>
    </source>
</evidence>
<evidence type="ECO:0000256" key="8">
    <source>
        <dbReference type="ARBA" id="ARBA00022827"/>
    </source>
</evidence>
<comment type="pathway">
    <text evidence="2">Siderophore biosynthesis.</text>
</comment>
<dbReference type="Pfam" id="PF13450">
    <property type="entry name" value="NAD_binding_8"/>
    <property type="match status" value="1"/>
</dbReference>
<dbReference type="Pfam" id="PF13434">
    <property type="entry name" value="Lys_Orn_oxgnase"/>
    <property type="match status" value="1"/>
</dbReference>
<keyword evidence="9" id="KW-0521">NADP</keyword>
<comment type="catalytic activity">
    <reaction evidence="13">
        <text>L-ornithine + NADH + O2 = N(5)-hydroxy-L-ornithine + NAD(+) + H2O</text>
        <dbReference type="Rhea" id="RHEA:41512"/>
        <dbReference type="ChEBI" id="CHEBI:15377"/>
        <dbReference type="ChEBI" id="CHEBI:15379"/>
        <dbReference type="ChEBI" id="CHEBI:46911"/>
        <dbReference type="ChEBI" id="CHEBI:57540"/>
        <dbReference type="ChEBI" id="CHEBI:57945"/>
        <dbReference type="ChEBI" id="CHEBI:78275"/>
        <dbReference type="EC" id="1.14.13.196"/>
    </reaction>
</comment>
<dbReference type="EMBL" id="JBFXLT010000155">
    <property type="protein sequence ID" value="KAL2802996.1"/>
    <property type="molecule type" value="Genomic_DNA"/>
</dbReference>
<evidence type="ECO:0000256" key="11">
    <source>
        <dbReference type="ARBA" id="ARBA00030351"/>
    </source>
</evidence>
<comment type="similarity">
    <text evidence="4">Belongs to the FAD-binding monooxygenase family.</text>
</comment>
<organism evidence="14 15">
    <name type="scientific">Aspergillus granulosus</name>
    <dbReference type="NCBI Taxonomy" id="176169"/>
    <lineage>
        <taxon>Eukaryota</taxon>
        <taxon>Fungi</taxon>
        <taxon>Dikarya</taxon>
        <taxon>Ascomycota</taxon>
        <taxon>Pezizomycotina</taxon>
        <taxon>Eurotiomycetes</taxon>
        <taxon>Eurotiomycetidae</taxon>
        <taxon>Eurotiales</taxon>
        <taxon>Aspergillaceae</taxon>
        <taxon>Aspergillus</taxon>
        <taxon>Aspergillus subgen. Nidulantes</taxon>
    </lineage>
</organism>
<keyword evidence="7" id="KW-0285">Flavoprotein</keyword>
<dbReference type="PANTHER" id="PTHR42877">
    <property type="entry name" value="L-ORNITHINE N(5)-MONOOXYGENASE-RELATED"/>
    <property type="match status" value="1"/>
</dbReference>
<name>A0ABR4GVZ2_9EURO</name>
<evidence type="ECO:0000313" key="14">
    <source>
        <dbReference type="EMBL" id="KAL2802996.1"/>
    </source>
</evidence>
<keyword evidence="10" id="KW-0560">Oxidoreductase</keyword>
<evidence type="ECO:0000256" key="10">
    <source>
        <dbReference type="ARBA" id="ARBA00023002"/>
    </source>
</evidence>
<proteinExistence type="inferred from homology"/>
<evidence type="ECO:0000256" key="2">
    <source>
        <dbReference type="ARBA" id="ARBA00004924"/>
    </source>
</evidence>
<evidence type="ECO:0000256" key="4">
    <source>
        <dbReference type="ARBA" id="ARBA00010139"/>
    </source>
</evidence>
<evidence type="ECO:0000256" key="12">
    <source>
        <dbReference type="ARBA" id="ARBA00047598"/>
    </source>
</evidence>
<dbReference type="PRINTS" id="PR00469">
    <property type="entry name" value="PNDRDTASEII"/>
</dbReference>
<evidence type="ECO:0000256" key="1">
    <source>
        <dbReference type="ARBA" id="ARBA00001974"/>
    </source>
</evidence>
<comment type="catalytic activity">
    <reaction evidence="12">
        <text>L-ornithine + NADPH + O2 = N(5)-hydroxy-L-ornithine + NADP(+) + H2O</text>
        <dbReference type="Rhea" id="RHEA:41508"/>
        <dbReference type="ChEBI" id="CHEBI:15377"/>
        <dbReference type="ChEBI" id="CHEBI:15379"/>
        <dbReference type="ChEBI" id="CHEBI:46911"/>
        <dbReference type="ChEBI" id="CHEBI:57783"/>
        <dbReference type="ChEBI" id="CHEBI:58349"/>
        <dbReference type="ChEBI" id="CHEBI:78275"/>
        <dbReference type="EC" id="1.14.13.196"/>
    </reaction>
</comment>
<gene>
    <name evidence="14" type="ORF">BJX63DRAFT_437366</name>
</gene>
<dbReference type="SUPFAM" id="SSF51905">
    <property type="entry name" value="FAD/NAD(P)-binding domain"/>
    <property type="match status" value="2"/>
</dbReference>
<dbReference type="InterPro" id="IPR036188">
    <property type="entry name" value="FAD/NAD-bd_sf"/>
</dbReference>
<keyword evidence="8" id="KW-0274">FAD</keyword>
<accession>A0ABR4GVZ2</accession>
<evidence type="ECO:0000256" key="6">
    <source>
        <dbReference type="ARBA" id="ARBA00018612"/>
    </source>
</evidence>
<protein>
    <recommendedName>
        <fullName evidence="6">L-ornithine N(5)-monooxygenase</fullName>
        <ecNumber evidence="5">1.14.13.196</ecNumber>
    </recommendedName>
    <alternativeName>
        <fullName evidence="11">L-ornithine N(5)-oxygenase</fullName>
    </alternativeName>
</protein>
<dbReference type="Gene3D" id="3.50.50.60">
    <property type="entry name" value="FAD/NAD(P)-binding domain"/>
    <property type="match status" value="2"/>
</dbReference>